<evidence type="ECO:0000313" key="2">
    <source>
        <dbReference type="EMBL" id="CAG2238004.1"/>
    </source>
</evidence>
<gene>
    <name evidence="2" type="ORF">MEDL_50426</name>
</gene>
<dbReference type="PROSITE" id="PS50948">
    <property type="entry name" value="PAN"/>
    <property type="match status" value="1"/>
</dbReference>
<feature type="domain" description="Apple" evidence="1">
    <location>
        <begin position="74"/>
        <end position="146"/>
    </location>
</feature>
<sequence>MELVGETYQVGNGDGVEIVVYNDVDKDTCLYTCLVRSKCSHIEYRTGGRCKLFESVSSMYSVLNPSYSVYIKDCSDGNTMGTFELKYSGTSFSEMNIVVPVPTRVRCAYLCHIDTECLAFIYDISLLRCTLLSENAVSSGYYCSTTLQCFLKL</sequence>
<dbReference type="Pfam" id="PF00024">
    <property type="entry name" value="PAN_1"/>
    <property type="match status" value="1"/>
</dbReference>
<protein>
    <recommendedName>
        <fullName evidence="1">Apple domain-containing protein</fullName>
    </recommendedName>
</protein>
<organism evidence="2 3">
    <name type="scientific">Mytilus edulis</name>
    <name type="common">Blue mussel</name>
    <dbReference type="NCBI Taxonomy" id="6550"/>
    <lineage>
        <taxon>Eukaryota</taxon>
        <taxon>Metazoa</taxon>
        <taxon>Spiralia</taxon>
        <taxon>Lophotrochozoa</taxon>
        <taxon>Mollusca</taxon>
        <taxon>Bivalvia</taxon>
        <taxon>Autobranchia</taxon>
        <taxon>Pteriomorphia</taxon>
        <taxon>Mytilida</taxon>
        <taxon>Mytiloidea</taxon>
        <taxon>Mytilidae</taxon>
        <taxon>Mytilinae</taxon>
        <taxon>Mytilus</taxon>
    </lineage>
</organism>
<name>A0A8S3TY51_MYTED</name>
<dbReference type="SUPFAM" id="SSF57414">
    <property type="entry name" value="Hairpin loop containing domain-like"/>
    <property type="match status" value="1"/>
</dbReference>
<dbReference type="Proteomes" id="UP000683360">
    <property type="component" value="Unassembled WGS sequence"/>
</dbReference>
<evidence type="ECO:0000259" key="1">
    <source>
        <dbReference type="PROSITE" id="PS50948"/>
    </source>
</evidence>
<evidence type="ECO:0000313" key="3">
    <source>
        <dbReference type="Proteomes" id="UP000683360"/>
    </source>
</evidence>
<accession>A0A8S3TY51</accession>
<dbReference type="AlphaFoldDB" id="A0A8S3TY51"/>
<dbReference type="EMBL" id="CAJPWZ010002410">
    <property type="protein sequence ID" value="CAG2238004.1"/>
    <property type="molecule type" value="Genomic_DNA"/>
</dbReference>
<proteinExistence type="predicted"/>
<comment type="caution">
    <text evidence="2">The sequence shown here is derived from an EMBL/GenBank/DDBJ whole genome shotgun (WGS) entry which is preliminary data.</text>
</comment>
<keyword evidence="3" id="KW-1185">Reference proteome</keyword>
<dbReference type="InterPro" id="IPR003609">
    <property type="entry name" value="Pan_app"/>
</dbReference>
<reference evidence="2" key="1">
    <citation type="submission" date="2021-03" db="EMBL/GenBank/DDBJ databases">
        <authorList>
            <person name="Bekaert M."/>
        </authorList>
    </citation>
    <scope>NUCLEOTIDE SEQUENCE</scope>
</reference>